<name>A0ABT3ARL9_9RHOB</name>
<evidence type="ECO:0000313" key="1">
    <source>
        <dbReference type="EMBL" id="MCV2891328.1"/>
    </source>
</evidence>
<keyword evidence="2" id="KW-1185">Reference proteome</keyword>
<sequence>MEQTETDGQFFSILTLRFLEDAAPPDASEAVALLSIVSNFAFTLDDIQLVGV</sequence>
<dbReference type="RefSeq" id="WP_263830922.1">
    <property type="nucleotide sequence ID" value="NZ_JAOWLB010000037.1"/>
</dbReference>
<comment type="caution">
    <text evidence="1">The sequence shown here is derived from an EMBL/GenBank/DDBJ whole genome shotgun (WGS) entry which is preliminary data.</text>
</comment>
<dbReference type="Proteomes" id="UP001320899">
    <property type="component" value="Unassembled WGS sequence"/>
</dbReference>
<evidence type="ECO:0000313" key="2">
    <source>
        <dbReference type="Proteomes" id="UP001320899"/>
    </source>
</evidence>
<organism evidence="1 2">
    <name type="scientific">Ruegeria aquimaris</name>
    <dbReference type="NCBI Taxonomy" id="2984333"/>
    <lineage>
        <taxon>Bacteria</taxon>
        <taxon>Pseudomonadati</taxon>
        <taxon>Pseudomonadota</taxon>
        <taxon>Alphaproteobacteria</taxon>
        <taxon>Rhodobacterales</taxon>
        <taxon>Roseobacteraceae</taxon>
        <taxon>Ruegeria</taxon>
    </lineage>
</organism>
<proteinExistence type="predicted"/>
<protein>
    <submittedName>
        <fullName evidence="1">Uncharacterized protein</fullName>
    </submittedName>
</protein>
<reference evidence="1 2" key="1">
    <citation type="submission" date="2022-10" db="EMBL/GenBank/DDBJ databases">
        <title>Ruegeria sp. nov., isolated from ocean surface sediments.</title>
        <authorList>
            <person name="He W."/>
            <person name="Xue H.-P."/>
            <person name="Zhang D.-F."/>
        </authorList>
    </citation>
    <scope>NUCLEOTIDE SEQUENCE [LARGE SCALE GENOMIC DNA]</scope>
    <source>
        <strain evidence="1 2">XHP0148</strain>
    </source>
</reference>
<dbReference type="EMBL" id="JAOWLB010000037">
    <property type="protein sequence ID" value="MCV2891328.1"/>
    <property type="molecule type" value="Genomic_DNA"/>
</dbReference>
<gene>
    <name evidence="1" type="ORF">OE747_23685</name>
</gene>
<accession>A0ABT3ARL9</accession>